<dbReference type="InterPro" id="IPR029058">
    <property type="entry name" value="AB_hydrolase_fold"/>
</dbReference>
<sequence>MRHPILRTTGLLLLLVLAAPILAASGGMTLRQVAEVRAVGQASISPDGRQVAYTLSVPRVPGVDDDGPAWTELHLVSREGASRGYVTGKVNVGAHAWMPDSRSLAYLAKRQGDETRRLYRIPVDGGESVAIASLKSDITAFSLSPDGRRAALLAGAPESDALKALKKKGFSQKVYEEDWRPVQLWIADLGDSSAEPRLVPVEGSVQSVEWSPAGDRLALTVAPRQLTDDTLVFTRIRIVSPEGRVLGRVENPGKVGGLSWSPDGAHLAFISAEDKHDAQQGRLFVAGRDGGAWRDLLPGLPGHVVDIEWRDASTAQFISWEGVQARLGEVGVAGGGQRTLLAGEGPVWAGFSRSAAGDIALTGSTPQQPSEAYLLPAGAGAPRKLTDSNPWLKDVRLARQEVIRYAARDGLEIEGLLVHPLERRGNARVPLIVVVHGGPESHYTNGWLTSYAQPLHHAAAQGYAVFLPNYRSSTGRGVEYSKKGFGRPGMEEFDDVVDGVDHLVASGLVDRDKVGITGGSYGGYASAWGATYYSERFAASVMFVGISDQASLVTTGDIPWEQNLVHMGTWPWENPELFRKTSPIAYAQQSKTPTLILHGEADPRVPVMQSYMFYRYLKLAGQAPVRLVLYPGEGHGNSRAASRYDYSLRLMQWMDHYLKGPGGEPPPYEIDYALPAGDAKK</sequence>
<accession>A0ABT6MN15</accession>
<dbReference type="EC" id="3.4.-.-" evidence="3"/>
<evidence type="ECO:0000313" key="3">
    <source>
        <dbReference type="EMBL" id="MDH7451985.1"/>
    </source>
</evidence>
<dbReference type="PANTHER" id="PTHR42776:SF27">
    <property type="entry name" value="DIPEPTIDYL PEPTIDASE FAMILY MEMBER 6"/>
    <property type="match status" value="1"/>
</dbReference>
<dbReference type="Gene3D" id="3.40.50.1820">
    <property type="entry name" value="alpha/beta hydrolase"/>
    <property type="match status" value="1"/>
</dbReference>
<reference evidence="3" key="1">
    <citation type="journal article" date="2007" name="Int. J. Syst. Evol. Microbiol.">
        <title>Luteimonas composti sp. nov., a moderately thermophilic bacterium isolated from food waste.</title>
        <authorList>
            <person name="Young C.C."/>
            <person name="Kampfer P."/>
            <person name="Chen W.M."/>
            <person name="Yen W.S."/>
            <person name="Arun A.B."/>
            <person name="Lai W.A."/>
            <person name="Shen F.T."/>
            <person name="Rekha P.D."/>
            <person name="Lin K.Y."/>
            <person name="Chou J.H."/>
        </authorList>
    </citation>
    <scope>NUCLEOTIDE SEQUENCE</scope>
    <source>
        <strain evidence="3">CC-YY355</strain>
    </source>
</reference>
<comment type="caution">
    <text evidence="3">The sequence shown here is derived from an EMBL/GenBank/DDBJ whole genome shotgun (WGS) entry which is preliminary data.</text>
</comment>
<evidence type="ECO:0000259" key="2">
    <source>
        <dbReference type="Pfam" id="PF00326"/>
    </source>
</evidence>
<evidence type="ECO:0000256" key="1">
    <source>
        <dbReference type="ARBA" id="ARBA00022801"/>
    </source>
</evidence>
<dbReference type="RefSeq" id="WP_280941195.1">
    <property type="nucleotide sequence ID" value="NZ_JARYGX010000008.1"/>
</dbReference>
<gene>
    <name evidence="3" type="ORF">QF205_02685</name>
</gene>
<feature type="domain" description="Peptidase S9 prolyl oligopeptidase catalytic" evidence="2">
    <location>
        <begin position="456"/>
        <end position="659"/>
    </location>
</feature>
<reference evidence="3" key="2">
    <citation type="submission" date="2023-04" db="EMBL/GenBank/DDBJ databases">
        <authorList>
            <person name="Sun J.-Q."/>
        </authorList>
    </citation>
    <scope>NUCLEOTIDE SEQUENCE</scope>
    <source>
        <strain evidence="3">CC-YY355</strain>
    </source>
</reference>
<dbReference type="InterPro" id="IPR011042">
    <property type="entry name" value="6-blade_b-propeller_TolB-like"/>
</dbReference>
<dbReference type="EMBL" id="JARYGX010000008">
    <property type="protein sequence ID" value="MDH7451985.1"/>
    <property type="molecule type" value="Genomic_DNA"/>
</dbReference>
<dbReference type="SUPFAM" id="SSF53474">
    <property type="entry name" value="alpha/beta-Hydrolases"/>
    <property type="match status" value="1"/>
</dbReference>
<dbReference type="SUPFAM" id="SSF82171">
    <property type="entry name" value="DPP6 N-terminal domain-like"/>
    <property type="match status" value="1"/>
</dbReference>
<keyword evidence="4" id="KW-1185">Reference proteome</keyword>
<evidence type="ECO:0000313" key="4">
    <source>
        <dbReference type="Proteomes" id="UP001160550"/>
    </source>
</evidence>
<dbReference type="Gene3D" id="2.120.10.30">
    <property type="entry name" value="TolB, C-terminal domain"/>
    <property type="match status" value="1"/>
</dbReference>
<dbReference type="GO" id="GO:0016787">
    <property type="term" value="F:hydrolase activity"/>
    <property type="evidence" value="ECO:0007669"/>
    <property type="project" value="UniProtKB-KW"/>
</dbReference>
<organism evidence="3 4">
    <name type="scientific">Luteimonas composti</name>
    <dbReference type="NCBI Taxonomy" id="398257"/>
    <lineage>
        <taxon>Bacteria</taxon>
        <taxon>Pseudomonadati</taxon>
        <taxon>Pseudomonadota</taxon>
        <taxon>Gammaproteobacteria</taxon>
        <taxon>Lysobacterales</taxon>
        <taxon>Lysobacteraceae</taxon>
        <taxon>Luteimonas</taxon>
    </lineage>
</organism>
<dbReference type="Proteomes" id="UP001160550">
    <property type="component" value="Unassembled WGS sequence"/>
</dbReference>
<dbReference type="Pfam" id="PF00326">
    <property type="entry name" value="Peptidase_S9"/>
    <property type="match status" value="1"/>
</dbReference>
<proteinExistence type="predicted"/>
<protein>
    <submittedName>
        <fullName evidence="3">S9 family peptidase</fullName>
        <ecNumber evidence="3">3.4.-.-</ecNumber>
    </submittedName>
</protein>
<name>A0ABT6MN15_9GAMM</name>
<dbReference type="InterPro" id="IPR001375">
    <property type="entry name" value="Peptidase_S9_cat"/>
</dbReference>
<keyword evidence="1 3" id="KW-0378">Hydrolase</keyword>
<dbReference type="PANTHER" id="PTHR42776">
    <property type="entry name" value="SERINE PEPTIDASE S9 FAMILY MEMBER"/>
    <property type="match status" value="1"/>
</dbReference>